<accession>A0A4Z2GZB5</accession>
<name>A0A4Z2GZB5_9TELE</name>
<keyword evidence="3" id="KW-1185">Reference proteome</keyword>
<evidence type="ECO:0000313" key="3">
    <source>
        <dbReference type="Proteomes" id="UP000314294"/>
    </source>
</evidence>
<feature type="region of interest" description="Disordered" evidence="1">
    <location>
        <begin position="60"/>
        <end position="89"/>
    </location>
</feature>
<dbReference type="AlphaFoldDB" id="A0A4Z2GZB5"/>
<proteinExistence type="predicted"/>
<protein>
    <submittedName>
        <fullName evidence="2">Uncharacterized protein</fullName>
    </submittedName>
</protein>
<dbReference type="Proteomes" id="UP000314294">
    <property type="component" value="Unassembled WGS sequence"/>
</dbReference>
<gene>
    <name evidence="2" type="ORF">EYF80_031154</name>
</gene>
<reference evidence="2 3" key="1">
    <citation type="submission" date="2019-03" db="EMBL/GenBank/DDBJ databases">
        <title>First draft genome of Liparis tanakae, snailfish: a comprehensive survey of snailfish specific genes.</title>
        <authorList>
            <person name="Kim W."/>
            <person name="Song I."/>
            <person name="Jeong J.-H."/>
            <person name="Kim D."/>
            <person name="Kim S."/>
            <person name="Ryu S."/>
            <person name="Song J.Y."/>
            <person name="Lee S.K."/>
        </authorList>
    </citation>
    <scope>NUCLEOTIDE SEQUENCE [LARGE SCALE GENOMIC DNA]</scope>
    <source>
        <tissue evidence="2">Muscle</tissue>
    </source>
</reference>
<organism evidence="2 3">
    <name type="scientific">Liparis tanakae</name>
    <name type="common">Tanaka's snailfish</name>
    <dbReference type="NCBI Taxonomy" id="230148"/>
    <lineage>
        <taxon>Eukaryota</taxon>
        <taxon>Metazoa</taxon>
        <taxon>Chordata</taxon>
        <taxon>Craniata</taxon>
        <taxon>Vertebrata</taxon>
        <taxon>Euteleostomi</taxon>
        <taxon>Actinopterygii</taxon>
        <taxon>Neopterygii</taxon>
        <taxon>Teleostei</taxon>
        <taxon>Neoteleostei</taxon>
        <taxon>Acanthomorphata</taxon>
        <taxon>Eupercaria</taxon>
        <taxon>Perciformes</taxon>
        <taxon>Cottioidei</taxon>
        <taxon>Cottales</taxon>
        <taxon>Liparidae</taxon>
        <taxon>Liparis</taxon>
    </lineage>
</organism>
<evidence type="ECO:0000313" key="2">
    <source>
        <dbReference type="EMBL" id="TNN58651.1"/>
    </source>
</evidence>
<evidence type="ECO:0000256" key="1">
    <source>
        <dbReference type="SAM" id="MobiDB-lite"/>
    </source>
</evidence>
<dbReference type="EMBL" id="SRLO01000374">
    <property type="protein sequence ID" value="TNN58651.1"/>
    <property type="molecule type" value="Genomic_DNA"/>
</dbReference>
<sequence>MLRLAVLGEDAEAQQVAVATGNVKRRVPAVVHQRGVATGHQQALAHVRLVRYYRQVERRLRRRGRDRERRRLPVPTGRAWSGRAGRPSP</sequence>
<comment type="caution">
    <text evidence="2">The sequence shown here is derived from an EMBL/GenBank/DDBJ whole genome shotgun (WGS) entry which is preliminary data.</text>
</comment>